<evidence type="ECO:0000256" key="1">
    <source>
        <dbReference type="ARBA" id="ARBA00022723"/>
    </source>
</evidence>
<dbReference type="AlphaFoldDB" id="Q4RXI7"/>
<evidence type="ECO:0000259" key="6">
    <source>
        <dbReference type="Pfam" id="PF05715"/>
    </source>
</evidence>
<evidence type="ECO:0000256" key="5">
    <source>
        <dbReference type="SAM" id="MobiDB-lite"/>
    </source>
</evidence>
<evidence type="ECO:0000256" key="4">
    <source>
        <dbReference type="ARBA" id="ARBA00022833"/>
    </source>
</evidence>
<dbReference type="Pfam" id="PF05715">
    <property type="entry name" value="zf-piccolo"/>
    <property type="match status" value="1"/>
</dbReference>
<gene>
    <name evidence="7" type="ORF">GSTENG00027400001</name>
</gene>
<dbReference type="SUPFAM" id="SSF57850">
    <property type="entry name" value="RING/U-box"/>
    <property type="match status" value="1"/>
</dbReference>
<name>Q4RXI7_TETNG</name>
<dbReference type="KEGG" id="tng:GSTEN00027400G001"/>
<keyword evidence="4" id="KW-0862">Zinc</keyword>
<dbReference type="InterPro" id="IPR052098">
    <property type="entry name" value="Presynaptic_Scaffold_Bsn/Pclo"/>
</dbReference>
<dbReference type="GO" id="GO:0098982">
    <property type="term" value="C:GABA-ergic synapse"/>
    <property type="evidence" value="ECO:0007669"/>
    <property type="project" value="TreeGrafter"/>
</dbReference>
<reference evidence="7" key="1">
    <citation type="journal article" date="2004" name="Nature">
        <title>Genome duplication in the teleost fish Tetraodon nigroviridis reveals the early vertebrate proto-karyotype.</title>
        <authorList>
            <person name="Jaillon O."/>
            <person name="Aury J.-M."/>
            <person name="Brunet F."/>
            <person name="Petit J.-L."/>
            <person name="Stange-Thomann N."/>
            <person name="Mauceli E."/>
            <person name="Bouneau L."/>
            <person name="Fischer C."/>
            <person name="Ozouf-Costaz C."/>
            <person name="Bernot A."/>
            <person name="Nicaud S."/>
            <person name="Jaffe D."/>
            <person name="Fisher S."/>
            <person name="Lutfalla G."/>
            <person name="Dossat C."/>
            <person name="Segurens B."/>
            <person name="Dasilva C."/>
            <person name="Salanoubat M."/>
            <person name="Levy M."/>
            <person name="Boudet N."/>
            <person name="Castellano S."/>
            <person name="Anthouard V."/>
            <person name="Jubin C."/>
            <person name="Castelli V."/>
            <person name="Katinka M."/>
            <person name="Vacherie B."/>
            <person name="Biemont C."/>
            <person name="Skalli Z."/>
            <person name="Cattolico L."/>
            <person name="Poulain J."/>
            <person name="De Berardinis V."/>
            <person name="Cruaud C."/>
            <person name="Duprat S."/>
            <person name="Brottier P."/>
            <person name="Coutanceau J.-P."/>
            <person name="Gouzy J."/>
            <person name="Parra G."/>
            <person name="Lardier G."/>
            <person name="Chapple C."/>
            <person name="McKernan K.J."/>
            <person name="McEwan P."/>
            <person name="Bosak S."/>
            <person name="Kellis M."/>
            <person name="Volff J.-N."/>
            <person name="Guigo R."/>
            <person name="Zody M.C."/>
            <person name="Mesirov J."/>
            <person name="Lindblad-Toh K."/>
            <person name="Birren B."/>
            <person name="Nusbaum C."/>
            <person name="Kahn D."/>
            <person name="Robinson-Rechavi M."/>
            <person name="Laudet V."/>
            <person name="Schachter V."/>
            <person name="Quetier F."/>
            <person name="Saurin W."/>
            <person name="Scarpelli C."/>
            <person name="Wincker P."/>
            <person name="Lander E.S."/>
            <person name="Weissenbach J."/>
            <person name="Roest Crollius H."/>
        </authorList>
    </citation>
    <scope>NUCLEOTIDE SEQUENCE [LARGE SCALE GENOMIC DNA]</scope>
</reference>
<feature type="region of interest" description="Disordered" evidence="5">
    <location>
        <begin position="1"/>
        <end position="130"/>
    </location>
</feature>
<dbReference type="PANTHER" id="PTHR14113:SF14">
    <property type="entry name" value="PROTEIN BASSOON"/>
    <property type="match status" value="1"/>
</dbReference>
<dbReference type="InterPro" id="IPR013083">
    <property type="entry name" value="Znf_RING/FYVE/PHD"/>
</dbReference>
<reference evidence="7" key="2">
    <citation type="submission" date="2004-02" db="EMBL/GenBank/DDBJ databases">
        <authorList>
            <consortium name="Genoscope"/>
            <consortium name="Whitehead Institute Centre for Genome Research"/>
        </authorList>
    </citation>
    <scope>NUCLEOTIDE SEQUENCE</scope>
</reference>
<keyword evidence="2" id="KW-0677">Repeat</keyword>
<dbReference type="OrthoDB" id="10059918at2759"/>
<dbReference type="PANTHER" id="PTHR14113">
    <property type="entry name" value="PICCOLO/BASSOON"/>
    <property type="match status" value="1"/>
</dbReference>
<dbReference type="GO" id="GO:0030424">
    <property type="term" value="C:axon"/>
    <property type="evidence" value="ECO:0007669"/>
    <property type="project" value="TreeGrafter"/>
</dbReference>
<dbReference type="Gene3D" id="3.30.40.10">
    <property type="entry name" value="Zinc/RING finger domain, C3HC4 (zinc finger)"/>
    <property type="match status" value="1"/>
</dbReference>
<accession>Q4RXI7</accession>
<dbReference type="GO" id="GO:0098882">
    <property type="term" value="F:structural constituent of presynaptic active zone"/>
    <property type="evidence" value="ECO:0007669"/>
    <property type="project" value="TreeGrafter"/>
</dbReference>
<keyword evidence="1" id="KW-0479">Metal-binding</keyword>
<dbReference type="EMBL" id="CAAE01014979">
    <property type="protein sequence ID" value="CAG06895.1"/>
    <property type="molecule type" value="Genomic_DNA"/>
</dbReference>
<proteinExistence type="predicted"/>
<evidence type="ECO:0000256" key="2">
    <source>
        <dbReference type="ARBA" id="ARBA00022737"/>
    </source>
</evidence>
<dbReference type="GO" id="GO:0098978">
    <property type="term" value="C:glutamatergic synapse"/>
    <property type="evidence" value="ECO:0007669"/>
    <property type="project" value="TreeGrafter"/>
</dbReference>
<dbReference type="GO" id="GO:1904071">
    <property type="term" value="P:presynaptic active zone assembly"/>
    <property type="evidence" value="ECO:0007669"/>
    <property type="project" value="TreeGrafter"/>
</dbReference>
<dbReference type="GO" id="GO:0008270">
    <property type="term" value="F:zinc ion binding"/>
    <property type="evidence" value="ECO:0007669"/>
    <property type="project" value="UniProtKB-KW"/>
</dbReference>
<dbReference type="GO" id="GO:0035418">
    <property type="term" value="P:protein localization to synapse"/>
    <property type="evidence" value="ECO:0007669"/>
    <property type="project" value="TreeGrafter"/>
</dbReference>
<protein>
    <submittedName>
        <fullName evidence="7">Chromosome 11 SCAF14979, whole genome shotgun sequence</fullName>
    </submittedName>
</protein>
<evidence type="ECO:0000256" key="3">
    <source>
        <dbReference type="ARBA" id="ARBA00022771"/>
    </source>
</evidence>
<organism evidence="7">
    <name type="scientific">Tetraodon nigroviridis</name>
    <name type="common">Spotted green pufferfish</name>
    <name type="synonym">Chelonodon nigroviridis</name>
    <dbReference type="NCBI Taxonomy" id="99883"/>
    <lineage>
        <taxon>Eukaryota</taxon>
        <taxon>Metazoa</taxon>
        <taxon>Chordata</taxon>
        <taxon>Craniata</taxon>
        <taxon>Vertebrata</taxon>
        <taxon>Euteleostomi</taxon>
        <taxon>Actinopterygii</taxon>
        <taxon>Neopterygii</taxon>
        <taxon>Teleostei</taxon>
        <taxon>Neoteleostei</taxon>
        <taxon>Acanthomorphata</taxon>
        <taxon>Eupercaria</taxon>
        <taxon>Tetraodontiformes</taxon>
        <taxon>Tetradontoidea</taxon>
        <taxon>Tetraodontidae</taxon>
        <taxon>Tetraodon</taxon>
    </lineage>
</organism>
<keyword evidence="3" id="KW-0863">Zinc-finger</keyword>
<feature type="compositionally biased region" description="Low complexity" evidence="5">
    <location>
        <begin position="9"/>
        <end position="21"/>
    </location>
</feature>
<evidence type="ECO:0000313" key="7">
    <source>
        <dbReference type="EMBL" id="CAG06895.1"/>
    </source>
</evidence>
<sequence length="187" mass="18888">MEGEGPAGQPGTAVPATGAPASISAPSDAGQLIKPSNGAPAGGSGAGPGPGINRPPLSDPGPRAEIQSSHGTGDRLASHDTYQPPGEQGQGRVSRKSLQVDVGGSRTGRSPSVSPDRGSVPTSPYSVPQIAPMPSSKLCPVCKTTDLMGPGDNFNTCTQCHCKVCNQCGFNPNPHLTEVRSSLERAI</sequence>
<dbReference type="InterPro" id="IPR008899">
    <property type="entry name" value="Znf_piccolo"/>
</dbReference>
<dbReference type="GO" id="GO:0048788">
    <property type="term" value="C:cytoskeleton of presynaptic active zone"/>
    <property type="evidence" value="ECO:0007669"/>
    <property type="project" value="TreeGrafter"/>
</dbReference>
<feature type="compositionally biased region" description="Gly residues" evidence="5">
    <location>
        <begin position="40"/>
        <end position="50"/>
    </location>
</feature>
<feature type="domain" description="Zinc finger piccolo-type" evidence="6">
    <location>
        <begin position="138"/>
        <end position="180"/>
    </location>
</feature>